<keyword evidence="4" id="KW-0493">Microtubule</keyword>
<protein>
    <recommendedName>
        <fullName evidence="6">Gamma tubulin complex component C-terminal domain-containing protein</fullName>
    </recommendedName>
</protein>
<dbReference type="Gene3D" id="1.20.120.1900">
    <property type="entry name" value="Gamma-tubulin complex, C-terminal domain"/>
    <property type="match status" value="1"/>
</dbReference>
<dbReference type="GO" id="GO:0043015">
    <property type="term" value="F:gamma-tubulin binding"/>
    <property type="evidence" value="ECO:0007669"/>
    <property type="project" value="InterPro"/>
</dbReference>
<evidence type="ECO:0000256" key="1">
    <source>
        <dbReference type="ARBA" id="ARBA00004245"/>
    </source>
</evidence>
<proteinExistence type="inferred from homology"/>
<dbReference type="InParanoid" id="K5WRS7"/>
<feature type="domain" description="Gamma tubulin complex component C-terminal" evidence="6">
    <location>
        <begin position="45"/>
        <end position="106"/>
    </location>
</feature>
<organism evidence="7 8">
    <name type="scientific">Phanerochaete carnosa (strain HHB-10118-sp)</name>
    <name type="common">White-rot fungus</name>
    <name type="synonym">Peniophora carnosa</name>
    <dbReference type="NCBI Taxonomy" id="650164"/>
    <lineage>
        <taxon>Eukaryota</taxon>
        <taxon>Fungi</taxon>
        <taxon>Dikarya</taxon>
        <taxon>Basidiomycota</taxon>
        <taxon>Agaricomycotina</taxon>
        <taxon>Agaricomycetes</taxon>
        <taxon>Polyporales</taxon>
        <taxon>Phanerochaetaceae</taxon>
        <taxon>Phanerochaete</taxon>
    </lineage>
</organism>
<feature type="non-terminal residue" evidence="7">
    <location>
        <position position="114"/>
    </location>
</feature>
<dbReference type="RefSeq" id="XP_007397800.1">
    <property type="nucleotide sequence ID" value="XM_007397738.1"/>
</dbReference>
<evidence type="ECO:0000256" key="2">
    <source>
        <dbReference type="ARBA" id="ARBA00010337"/>
    </source>
</evidence>
<keyword evidence="5" id="KW-0206">Cytoskeleton</keyword>
<dbReference type="KEGG" id="pco:PHACADRAFT_259262"/>
<dbReference type="OrthoDB" id="2981542at2759"/>
<evidence type="ECO:0000313" key="8">
    <source>
        <dbReference type="Proteomes" id="UP000008370"/>
    </source>
</evidence>
<dbReference type="GO" id="GO:0007020">
    <property type="term" value="P:microtubule nucleation"/>
    <property type="evidence" value="ECO:0007669"/>
    <property type="project" value="UniProtKB-ARBA"/>
</dbReference>
<gene>
    <name evidence="7" type="ORF">PHACADRAFT_259262</name>
</gene>
<reference evidence="7 8" key="1">
    <citation type="journal article" date="2012" name="BMC Genomics">
        <title>Comparative genomics of the white-rot fungi, Phanerochaete carnosa and P. chrysosporium, to elucidate the genetic basis of the distinct wood types they colonize.</title>
        <authorList>
            <person name="Suzuki H."/>
            <person name="MacDonald J."/>
            <person name="Syed K."/>
            <person name="Salamov A."/>
            <person name="Hori C."/>
            <person name="Aerts A."/>
            <person name="Henrissat B."/>
            <person name="Wiebenga A."/>
            <person name="vanKuyk P.A."/>
            <person name="Barry K."/>
            <person name="Lindquist E."/>
            <person name="LaButti K."/>
            <person name="Lapidus A."/>
            <person name="Lucas S."/>
            <person name="Coutinho P."/>
            <person name="Gong Y."/>
            <person name="Samejima M."/>
            <person name="Mahadevan R."/>
            <person name="Abou-Zaid M."/>
            <person name="de Vries R.P."/>
            <person name="Igarashi K."/>
            <person name="Yadav J.S."/>
            <person name="Grigoriev I.V."/>
            <person name="Master E.R."/>
        </authorList>
    </citation>
    <scope>NUCLEOTIDE SEQUENCE [LARGE SCALE GENOMIC DNA]</scope>
    <source>
        <strain evidence="7 8">HHB-10118-sp</strain>
    </source>
</reference>
<keyword evidence="8" id="KW-1185">Reference proteome</keyword>
<keyword evidence="3" id="KW-0963">Cytoplasm</keyword>
<dbReference type="GeneID" id="18917366"/>
<dbReference type="GO" id="GO:0000930">
    <property type="term" value="C:gamma-tubulin complex"/>
    <property type="evidence" value="ECO:0007669"/>
    <property type="project" value="UniProtKB-ARBA"/>
</dbReference>
<dbReference type="Proteomes" id="UP000008370">
    <property type="component" value="Unassembled WGS sequence"/>
</dbReference>
<comment type="subcellular location">
    <subcellularLocation>
        <location evidence="1">Cytoplasm</location>
        <location evidence="1">Cytoskeleton</location>
    </subcellularLocation>
</comment>
<evidence type="ECO:0000313" key="7">
    <source>
        <dbReference type="EMBL" id="EKM53097.1"/>
    </source>
</evidence>
<dbReference type="InterPro" id="IPR042241">
    <property type="entry name" value="GCP_C_sf"/>
</dbReference>
<comment type="similarity">
    <text evidence="2">Belongs to the TUBGCP family.</text>
</comment>
<dbReference type="STRING" id="650164.K5WRS7"/>
<dbReference type="GO" id="GO:0005874">
    <property type="term" value="C:microtubule"/>
    <property type="evidence" value="ECO:0007669"/>
    <property type="project" value="UniProtKB-KW"/>
</dbReference>
<dbReference type="AlphaFoldDB" id="K5WRS7"/>
<sequence>MWNDHQIAPWRKLTRRTPGTASHPAIPGGIGTDAAFDWRVNFENWRRRVFLLRAHMLAFVQQILAFTTFEVLEPNWHKLEGKPEAGKVETVDFLDTGLKEYMLSSSKLATVSPL</sequence>
<dbReference type="GO" id="GO:0005816">
    <property type="term" value="C:spindle pole body"/>
    <property type="evidence" value="ECO:0007669"/>
    <property type="project" value="UniProtKB-ARBA"/>
</dbReference>
<dbReference type="HOGENOM" id="CLU_2126997_0_0_1"/>
<accession>K5WRS7</accession>
<evidence type="ECO:0000259" key="6">
    <source>
        <dbReference type="Pfam" id="PF04130"/>
    </source>
</evidence>
<dbReference type="InterPro" id="IPR040457">
    <property type="entry name" value="GCP_C"/>
</dbReference>
<evidence type="ECO:0000256" key="5">
    <source>
        <dbReference type="ARBA" id="ARBA00023212"/>
    </source>
</evidence>
<name>K5WRS7_PHACS</name>
<dbReference type="Pfam" id="PF04130">
    <property type="entry name" value="GCP_C_terminal"/>
    <property type="match status" value="1"/>
</dbReference>
<evidence type="ECO:0000256" key="4">
    <source>
        <dbReference type="ARBA" id="ARBA00022701"/>
    </source>
</evidence>
<dbReference type="EMBL" id="JH930474">
    <property type="protein sequence ID" value="EKM53097.1"/>
    <property type="molecule type" value="Genomic_DNA"/>
</dbReference>
<evidence type="ECO:0000256" key="3">
    <source>
        <dbReference type="ARBA" id="ARBA00022490"/>
    </source>
</evidence>